<dbReference type="AlphaFoldDB" id="A0A9D5CB93"/>
<dbReference type="Proteomes" id="UP001085076">
    <property type="component" value="Miscellaneous, Linkage group lg06"/>
</dbReference>
<accession>A0A9D5CB93</accession>
<evidence type="ECO:0000313" key="2">
    <source>
        <dbReference type="EMBL" id="KAJ0969824.1"/>
    </source>
</evidence>
<keyword evidence="1" id="KW-0472">Membrane</keyword>
<protein>
    <submittedName>
        <fullName evidence="2">Uncharacterized protein</fullName>
    </submittedName>
</protein>
<comment type="caution">
    <text evidence="2">The sequence shown here is derived from an EMBL/GenBank/DDBJ whole genome shotgun (WGS) entry which is preliminary data.</text>
</comment>
<evidence type="ECO:0000313" key="3">
    <source>
        <dbReference type="Proteomes" id="UP001085076"/>
    </source>
</evidence>
<keyword evidence="3" id="KW-1185">Reference proteome</keyword>
<evidence type="ECO:0000256" key="1">
    <source>
        <dbReference type="SAM" id="Phobius"/>
    </source>
</evidence>
<reference evidence="2" key="2">
    <citation type="journal article" date="2022" name="Hortic Res">
        <title>The genome of Dioscorea zingiberensis sheds light on the biosynthesis, origin and evolution of the medicinally important diosgenin saponins.</title>
        <authorList>
            <person name="Li Y."/>
            <person name="Tan C."/>
            <person name="Li Z."/>
            <person name="Guo J."/>
            <person name="Li S."/>
            <person name="Chen X."/>
            <person name="Wang C."/>
            <person name="Dai X."/>
            <person name="Yang H."/>
            <person name="Song W."/>
            <person name="Hou L."/>
            <person name="Xu J."/>
            <person name="Tong Z."/>
            <person name="Xu A."/>
            <person name="Yuan X."/>
            <person name="Wang W."/>
            <person name="Yang Q."/>
            <person name="Chen L."/>
            <person name="Sun Z."/>
            <person name="Wang K."/>
            <person name="Pan B."/>
            <person name="Chen J."/>
            <person name="Bao Y."/>
            <person name="Liu F."/>
            <person name="Qi X."/>
            <person name="Gang D.R."/>
            <person name="Wen J."/>
            <person name="Li J."/>
        </authorList>
    </citation>
    <scope>NUCLEOTIDE SEQUENCE</scope>
    <source>
        <strain evidence="2">Dzin_1.0</strain>
    </source>
</reference>
<reference evidence="2" key="1">
    <citation type="submission" date="2021-03" db="EMBL/GenBank/DDBJ databases">
        <authorList>
            <person name="Li Z."/>
            <person name="Yang C."/>
        </authorList>
    </citation>
    <scope>NUCLEOTIDE SEQUENCE</scope>
    <source>
        <strain evidence="2">Dzin_1.0</strain>
        <tissue evidence="2">Leaf</tissue>
    </source>
</reference>
<name>A0A9D5CB93_9LILI</name>
<gene>
    <name evidence="2" type="ORF">J5N97_022701</name>
</gene>
<sequence length="210" mass="23526">MLATSTSSSIMTVQLDATSFIIGIRLFVSAYHYVGFFPKVFAKITHRGLTIHLGIWAFLCLIPSHCDNGKGFSSCDNGDNLRCCASEASHGDVIFVFNKKTLEMKGLIKIDVAMQEDNGEAWDAFKVFAKITYRGLTIHLGIWAFHCLIPSHHNNEKGFSSYDNLGNLRYCTSEASHGDVIFVFDKRTLEMKGLVKIDVAMQEVESLLWF</sequence>
<dbReference type="EMBL" id="JAGGNH010000006">
    <property type="protein sequence ID" value="KAJ0969824.1"/>
    <property type="molecule type" value="Genomic_DNA"/>
</dbReference>
<proteinExistence type="predicted"/>
<keyword evidence="1" id="KW-1133">Transmembrane helix</keyword>
<keyword evidence="1" id="KW-0812">Transmembrane</keyword>
<organism evidence="2 3">
    <name type="scientific">Dioscorea zingiberensis</name>
    <dbReference type="NCBI Taxonomy" id="325984"/>
    <lineage>
        <taxon>Eukaryota</taxon>
        <taxon>Viridiplantae</taxon>
        <taxon>Streptophyta</taxon>
        <taxon>Embryophyta</taxon>
        <taxon>Tracheophyta</taxon>
        <taxon>Spermatophyta</taxon>
        <taxon>Magnoliopsida</taxon>
        <taxon>Liliopsida</taxon>
        <taxon>Dioscoreales</taxon>
        <taxon>Dioscoreaceae</taxon>
        <taxon>Dioscorea</taxon>
    </lineage>
</organism>
<feature type="transmembrane region" description="Helical" evidence="1">
    <location>
        <begin position="20"/>
        <end position="37"/>
    </location>
</feature>